<name>A0A6C0J9X2_9ZZZZ</name>
<dbReference type="EMBL" id="MN740345">
    <property type="protein sequence ID" value="QHU01526.1"/>
    <property type="molecule type" value="Genomic_DNA"/>
</dbReference>
<accession>A0A6C0J9X2</accession>
<organism evidence="2">
    <name type="scientific">viral metagenome</name>
    <dbReference type="NCBI Taxonomy" id="1070528"/>
    <lineage>
        <taxon>unclassified sequences</taxon>
        <taxon>metagenomes</taxon>
        <taxon>organismal metagenomes</taxon>
    </lineage>
</organism>
<protein>
    <recommendedName>
        <fullName evidence="3">CPW-WPC domain-containing protein</fullName>
    </recommendedName>
</protein>
<reference evidence="2" key="1">
    <citation type="journal article" date="2020" name="Nature">
        <title>Giant virus diversity and host interactions through global metagenomics.</title>
        <authorList>
            <person name="Schulz F."/>
            <person name="Roux S."/>
            <person name="Paez-Espino D."/>
            <person name="Jungbluth S."/>
            <person name="Walsh D.A."/>
            <person name="Denef V.J."/>
            <person name="McMahon K.D."/>
            <person name="Konstantinidis K.T."/>
            <person name="Eloe-Fadrosh E.A."/>
            <person name="Kyrpides N.C."/>
            <person name="Woyke T."/>
        </authorList>
    </citation>
    <scope>NUCLEOTIDE SEQUENCE</scope>
    <source>
        <strain evidence="2">GVMAG-M-3300025860-25</strain>
    </source>
</reference>
<proteinExistence type="predicted"/>
<evidence type="ECO:0008006" key="3">
    <source>
        <dbReference type="Google" id="ProtNLM"/>
    </source>
</evidence>
<sequence length="110" mass="13031">MKEQISQNFELIFVVIIIFVIMASYYYYLYREYTKKQEALTKSKIIPQCPDYWKSIGNNKCQNIKNIGRCNLGSINDMDFSDKLYAEDINKCKWSKFCEASWEGIDHLCV</sequence>
<evidence type="ECO:0000313" key="2">
    <source>
        <dbReference type="EMBL" id="QHU01526.1"/>
    </source>
</evidence>
<feature type="transmembrane region" description="Helical" evidence="1">
    <location>
        <begin position="12"/>
        <end position="30"/>
    </location>
</feature>
<keyword evidence="1" id="KW-0812">Transmembrane</keyword>
<dbReference type="AlphaFoldDB" id="A0A6C0J9X2"/>
<keyword evidence="1" id="KW-1133">Transmembrane helix</keyword>
<evidence type="ECO:0000256" key="1">
    <source>
        <dbReference type="SAM" id="Phobius"/>
    </source>
</evidence>
<keyword evidence="1" id="KW-0472">Membrane</keyword>